<comment type="caution">
    <text evidence="4">The sequence shown here is derived from an EMBL/GenBank/DDBJ whole genome shotgun (WGS) entry which is preliminary data.</text>
</comment>
<dbReference type="Gene3D" id="3.30.420.180">
    <property type="entry name" value="CobE/GbiG C-terminal domain"/>
    <property type="match status" value="1"/>
</dbReference>
<dbReference type="PATRIC" id="fig|281456.6.peg.624"/>
<feature type="domain" description="Cobalamin biosynthesis central region" evidence="3">
    <location>
        <begin position="142"/>
        <end position="228"/>
    </location>
</feature>
<organism evidence="4 5">
    <name type="scientific">Thermincola ferriacetica</name>
    <dbReference type="NCBI Taxonomy" id="281456"/>
    <lineage>
        <taxon>Bacteria</taxon>
        <taxon>Bacillati</taxon>
        <taxon>Bacillota</taxon>
        <taxon>Clostridia</taxon>
        <taxon>Eubacteriales</taxon>
        <taxon>Thermincolaceae</taxon>
        <taxon>Thermincola</taxon>
    </lineage>
</organism>
<dbReference type="PANTHER" id="PTHR37477">
    <property type="entry name" value="COBALT-PRECORRIN-5A HYDROLASE"/>
    <property type="match status" value="1"/>
</dbReference>
<dbReference type="SUPFAM" id="SSF159664">
    <property type="entry name" value="CobE/GbiG C-terminal domain-like"/>
    <property type="match status" value="1"/>
</dbReference>
<dbReference type="AlphaFoldDB" id="A0A0L6W5S3"/>
<protein>
    <submittedName>
        <fullName evidence="4">Cobalamin (Vitamin B12) biosynthesis protein CbiG</fullName>
    </submittedName>
</protein>
<evidence type="ECO:0000313" key="4">
    <source>
        <dbReference type="EMBL" id="KNZ70912.1"/>
    </source>
</evidence>
<dbReference type="InterPro" id="IPR021745">
    <property type="entry name" value="CbiG_mid"/>
</dbReference>
<dbReference type="SUPFAM" id="SSF159672">
    <property type="entry name" value="CbiG N-terminal domain-like"/>
    <property type="match status" value="1"/>
</dbReference>
<reference evidence="5" key="1">
    <citation type="submission" date="2015-07" db="EMBL/GenBank/DDBJ databases">
        <title>Complete Genome of Thermincola ferriacetica strain Z-0001T.</title>
        <authorList>
            <person name="Lusk B."/>
            <person name="Badalamenti J.P."/>
            <person name="Parameswaran P."/>
            <person name="Bond D.R."/>
            <person name="Torres C.I."/>
        </authorList>
    </citation>
    <scope>NUCLEOTIDE SEQUENCE [LARGE SCALE GENOMIC DNA]</scope>
    <source>
        <strain evidence="5">Z-0001</strain>
    </source>
</reference>
<dbReference type="GO" id="GO:0009236">
    <property type="term" value="P:cobalamin biosynthetic process"/>
    <property type="evidence" value="ECO:0007669"/>
    <property type="project" value="InterPro"/>
</dbReference>
<evidence type="ECO:0000259" key="1">
    <source>
        <dbReference type="Pfam" id="PF01890"/>
    </source>
</evidence>
<dbReference type="InterPro" id="IPR002750">
    <property type="entry name" value="CobE/GbiG_C"/>
</dbReference>
<dbReference type="InterPro" id="IPR052553">
    <property type="entry name" value="CbiG_hydrolase"/>
</dbReference>
<dbReference type="EMBL" id="LGTE01000002">
    <property type="protein sequence ID" value="KNZ70912.1"/>
    <property type="molecule type" value="Genomic_DNA"/>
</dbReference>
<evidence type="ECO:0000259" key="3">
    <source>
        <dbReference type="Pfam" id="PF11761"/>
    </source>
</evidence>
<gene>
    <name evidence="4" type="ORF">Tfer_0593</name>
</gene>
<dbReference type="Pfam" id="PF11760">
    <property type="entry name" value="CbiG_N"/>
    <property type="match status" value="1"/>
</dbReference>
<dbReference type="Pfam" id="PF01890">
    <property type="entry name" value="CbiG_C"/>
    <property type="match status" value="1"/>
</dbReference>
<feature type="domain" description="CobE/GbiG C-terminal" evidence="1">
    <location>
        <begin position="231"/>
        <end position="355"/>
    </location>
</feature>
<feature type="domain" description="Cobalamin synthesis G N-terminal" evidence="2">
    <location>
        <begin position="57"/>
        <end position="137"/>
    </location>
</feature>
<dbReference type="PANTHER" id="PTHR37477:SF1">
    <property type="entry name" value="COBALT-PRECORRIN-5A HYDROLASE"/>
    <property type="match status" value="1"/>
</dbReference>
<dbReference type="InterPro" id="IPR038029">
    <property type="entry name" value="GbiG_N_sf"/>
</dbReference>
<dbReference type="RefSeq" id="WP_052216799.1">
    <property type="nucleotide sequence ID" value="NZ_LGTE01000002.1"/>
</dbReference>
<keyword evidence="5" id="KW-1185">Reference proteome</keyword>
<name>A0A0L6W5S3_9FIRM</name>
<dbReference type="Gene3D" id="3.40.50.11220">
    <property type="match status" value="1"/>
</dbReference>
<dbReference type="Proteomes" id="UP000037175">
    <property type="component" value="Unassembled WGS sequence"/>
</dbReference>
<dbReference type="Pfam" id="PF11761">
    <property type="entry name" value="CbiG_mid"/>
    <property type="match status" value="1"/>
</dbReference>
<evidence type="ECO:0000313" key="5">
    <source>
        <dbReference type="Proteomes" id="UP000037175"/>
    </source>
</evidence>
<sequence>MKVAVVALTKQGIQKGAEVEKALTKRGHQVMFFVPGKYSLLKLPGHRSPFRKPLRDLMAELMHEYEAIVCIMALGIVVRLIAPHLQDKRTDPAVVVLDEKGCNVISVLSGHWGGANGLTSELAQEMGANPVITTATDVQGLPAIEMMAKEKGWAVGDFSLVKKVNAAIVNCALVHLYCDEEINTSLPKNVVQFPVYQFKPTEDAGALRVVVTNRFLPGNSEDTLFLRPKNLVLGIGCRKGVSKAALRDAVIDALAKANVVFESVRAIASVDLKAKEPALLELAGEWNIPVQFYSPGELQKVFSCKESGKLTRSKFVKEKLGVDGVCEPAALLETGNQGKLILPKTSGKGVTVAIAEDI</sequence>
<dbReference type="InterPro" id="IPR036518">
    <property type="entry name" value="CobE/GbiG_C_sf"/>
</dbReference>
<accession>A0A0L6W5S3</accession>
<proteinExistence type="predicted"/>
<evidence type="ECO:0000259" key="2">
    <source>
        <dbReference type="Pfam" id="PF11760"/>
    </source>
</evidence>
<dbReference type="InterPro" id="IPR021744">
    <property type="entry name" value="CbiG_N"/>
</dbReference>